<gene>
    <name evidence="1" type="ORF">FOMG_13852</name>
</gene>
<name>W9ZNT9_FUSOX</name>
<evidence type="ECO:0000313" key="1">
    <source>
        <dbReference type="EMBL" id="EXK30237.1"/>
    </source>
</evidence>
<reference evidence="1" key="1">
    <citation type="submission" date="2012-04" db="EMBL/GenBank/DDBJ databases">
        <title>The Genome Sequence of Fusarium oxysporum melonis.</title>
        <authorList>
            <consortium name="The Broad Institute Genome Sequencing Platform"/>
            <person name="Ma L.-J."/>
            <person name="Gale L.R."/>
            <person name="Schwartz D.C."/>
            <person name="Zhou S."/>
            <person name="Corby-Kistler H."/>
            <person name="Young S.K."/>
            <person name="Zeng Q."/>
            <person name="Gargeya S."/>
            <person name="Fitzgerald M."/>
            <person name="Haas B."/>
            <person name="Abouelleil A."/>
            <person name="Alvarado L."/>
            <person name="Arachchi H.M."/>
            <person name="Berlin A."/>
            <person name="Brown A."/>
            <person name="Chapman S.B."/>
            <person name="Chen Z."/>
            <person name="Dunbar C."/>
            <person name="Freedman E."/>
            <person name="Gearin G."/>
            <person name="Goldberg J."/>
            <person name="Griggs A."/>
            <person name="Gujja S."/>
            <person name="Heiman D."/>
            <person name="Howarth C."/>
            <person name="Larson L."/>
            <person name="Lui A."/>
            <person name="MacDonald P.J.P."/>
            <person name="Montmayeur A."/>
            <person name="Murphy C."/>
            <person name="Neiman D."/>
            <person name="Pearson M."/>
            <person name="Priest M."/>
            <person name="Roberts A."/>
            <person name="Saif S."/>
            <person name="Shea T."/>
            <person name="Shenoy N."/>
            <person name="Sisk P."/>
            <person name="Stolte C."/>
            <person name="Sykes S."/>
            <person name="Wortman J."/>
            <person name="Nusbaum C."/>
            <person name="Birren B."/>
        </authorList>
    </citation>
    <scope>NUCLEOTIDE SEQUENCE</scope>
    <source>
        <strain evidence="1">26406</strain>
    </source>
</reference>
<dbReference type="EMBL" id="JH659341">
    <property type="protein sequence ID" value="EXK30237.1"/>
    <property type="molecule type" value="Genomic_DNA"/>
</dbReference>
<organism evidence="1">
    <name type="scientific">Fusarium oxysporum f. sp. melonis 26406</name>
    <dbReference type="NCBI Taxonomy" id="1089452"/>
    <lineage>
        <taxon>Eukaryota</taxon>
        <taxon>Fungi</taxon>
        <taxon>Dikarya</taxon>
        <taxon>Ascomycota</taxon>
        <taxon>Pezizomycotina</taxon>
        <taxon>Sordariomycetes</taxon>
        <taxon>Hypocreomycetidae</taxon>
        <taxon>Hypocreales</taxon>
        <taxon>Nectriaceae</taxon>
        <taxon>Fusarium</taxon>
        <taxon>Fusarium oxysporum species complex</taxon>
    </lineage>
</organism>
<dbReference type="AlphaFoldDB" id="W9ZNT9"/>
<dbReference type="HOGENOM" id="CLU_2527550_0_0_1"/>
<accession>W9ZNT9</accession>
<dbReference type="Proteomes" id="UP000030703">
    <property type="component" value="Unassembled WGS sequence"/>
</dbReference>
<dbReference type="VEuPathDB" id="FungiDB:FOMG_13852"/>
<proteinExistence type="predicted"/>
<sequence length="84" mass="9619">MTIQQQFDYYVSEPGAPMPEEHVCVACKVGTRQALEFLCRACRTRSPAWNCCNLCLRSLPSVENRGFCFRCVPKQRHELSNLPP</sequence>
<protein>
    <submittedName>
        <fullName evidence="1">Uncharacterized protein</fullName>
    </submittedName>
</protein>
<reference evidence="1" key="2">
    <citation type="submission" date="2012-05" db="EMBL/GenBank/DDBJ databases">
        <title>Annotation of the Genome Sequence of Fusarium oxysporum f. sp. melonis 26406.</title>
        <authorList>
            <consortium name="The Broad Institute Genomics Platform"/>
            <person name="Ma L.-J."/>
            <person name="Corby-Kistler H."/>
            <person name="Broz K."/>
            <person name="Gale L.R."/>
            <person name="Jonkers W."/>
            <person name="O'Donnell K."/>
            <person name="Ploetz R."/>
            <person name="Steinberg C."/>
            <person name="Schwartz D.C."/>
            <person name="VanEtten H."/>
            <person name="Zhou S."/>
            <person name="Young S.K."/>
            <person name="Zeng Q."/>
            <person name="Gargeya S."/>
            <person name="Fitzgerald M."/>
            <person name="Abouelleil A."/>
            <person name="Alvarado L."/>
            <person name="Chapman S.B."/>
            <person name="Gainer-Dewar J."/>
            <person name="Goldberg J."/>
            <person name="Griggs A."/>
            <person name="Gujja S."/>
            <person name="Hansen M."/>
            <person name="Howarth C."/>
            <person name="Imamovic A."/>
            <person name="Ireland A."/>
            <person name="Larimer J."/>
            <person name="McCowan C."/>
            <person name="Murphy C."/>
            <person name="Pearson M."/>
            <person name="Poon T.W."/>
            <person name="Priest M."/>
            <person name="Roberts A."/>
            <person name="Saif S."/>
            <person name="Shea T."/>
            <person name="Sykes S."/>
            <person name="Wortman J."/>
            <person name="Nusbaum C."/>
            <person name="Birren B."/>
        </authorList>
    </citation>
    <scope>NUCLEOTIDE SEQUENCE</scope>
    <source>
        <strain evidence="1">26406</strain>
    </source>
</reference>